<keyword evidence="1" id="KW-0812">Transmembrane</keyword>
<dbReference type="InterPro" id="IPR000620">
    <property type="entry name" value="EamA_dom"/>
</dbReference>
<evidence type="ECO:0000313" key="4">
    <source>
        <dbReference type="Proteomes" id="UP000779507"/>
    </source>
</evidence>
<comment type="caution">
    <text evidence="3">The sequence shown here is derived from an EMBL/GenBank/DDBJ whole genome shotgun (WGS) entry which is preliminary data.</text>
</comment>
<dbReference type="PANTHER" id="PTHR22911">
    <property type="entry name" value="ACYL-MALONYL CONDENSING ENZYME-RELATED"/>
    <property type="match status" value="1"/>
</dbReference>
<dbReference type="EMBL" id="JABSNP010000020">
    <property type="protein sequence ID" value="NRT20767.1"/>
    <property type="molecule type" value="Genomic_DNA"/>
</dbReference>
<evidence type="ECO:0000313" key="3">
    <source>
        <dbReference type="EMBL" id="NRT20767.1"/>
    </source>
</evidence>
<feature type="transmembrane region" description="Helical" evidence="1">
    <location>
        <begin position="65"/>
        <end position="85"/>
    </location>
</feature>
<keyword evidence="1" id="KW-1133">Transmembrane helix</keyword>
<sequence>MWIVFSLLAALVTAVVVVLSKAGIKNVPPSLAFAVQSVLIIVVAWSAVAWQGLWPEIGRIERKTWLLLLAAGVLTGVSSLLSFRALSLGDASRVSPLDKVSLVFAIVLAAVFLKEKLNWQVALGAALMVGGAVVIALSEPGK</sequence>
<keyword evidence="1" id="KW-0472">Membrane</keyword>
<feature type="transmembrane region" description="Helical" evidence="1">
    <location>
        <begin position="120"/>
        <end position="138"/>
    </location>
</feature>
<feature type="transmembrane region" description="Helical" evidence="1">
    <location>
        <begin position="30"/>
        <end position="53"/>
    </location>
</feature>
<dbReference type="InterPro" id="IPR037185">
    <property type="entry name" value="EmrE-like"/>
</dbReference>
<dbReference type="PANTHER" id="PTHR22911:SF137">
    <property type="entry name" value="SOLUTE CARRIER FAMILY 35 MEMBER G2-RELATED"/>
    <property type="match status" value="1"/>
</dbReference>
<keyword evidence="4" id="KW-1185">Reference proteome</keyword>
<protein>
    <submittedName>
        <fullName evidence="3">Transporter family protein</fullName>
    </submittedName>
</protein>
<organism evidence="3 4">
    <name type="scientific">Hymenobacter caeli</name>
    <dbReference type="NCBI Taxonomy" id="2735894"/>
    <lineage>
        <taxon>Bacteria</taxon>
        <taxon>Pseudomonadati</taxon>
        <taxon>Bacteroidota</taxon>
        <taxon>Cytophagia</taxon>
        <taxon>Cytophagales</taxon>
        <taxon>Hymenobacteraceae</taxon>
        <taxon>Hymenobacter</taxon>
    </lineage>
</organism>
<dbReference type="Gene3D" id="1.10.3730.20">
    <property type="match status" value="1"/>
</dbReference>
<accession>A0ABX2FUW1</accession>
<gene>
    <name evidence="3" type="ORF">HNP98_003611</name>
</gene>
<dbReference type="Proteomes" id="UP000779507">
    <property type="component" value="Unassembled WGS sequence"/>
</dbReference>
<dbReference type="SUPFAM" id="SSF103481">
    <property type="entry name" value="Multidrug resistance efflux transporter EmrE"/>
    <property type="match status" value="1"/>
</dbReference>
<reference evidence="3 4" key="1">
    <citation type="submission" date="2020-05" db="EMBL/GenBank/DDBJ databases">
        <title>Genomic Encyclopedia of Type Strains, Phase IV (KMG-V): Genome sequencing to study the core and pangenomes of soil and plant-associated prokaryotes.</title>
        <authorList>
            <person name="Whitman W."/>
        </authorList>
    </citation>
    <scope>NUCLEOTIDE SEQUENCE [LARGE SCALE GENOMIC DNA]</scope>
    <source>
        <strain evidence="3 4">9A</strain>
    </source>
</reference>
<dbReference type="RefSeq" id="WP_173811534.1">
    <property type="nucleotide sequence ID" value="NZ_JABSNP010000020.1"/>
</dbReference>
<feature type="domain" description="EamA" evidence="2">
    <location>
        <begin position="2"/>
        <end position="136"/>
    </location>
</feature>
<evidence type="ECO:0000256" key="1">
    <source>
        <dbReference type="SAM" id="Phobius"/>
    </source>
</evidence>
<evidence type="ECO:0000259" key="2">
    <source>
        <dbReference type="Pfam" id="PF00892"/>
    </source>
</evidence>
<proteinExistence type="predicted"/>
<name>A0ABX2FUW1_9BACT</name>
<dbReference type="Pfam" id="PF00892">
    <property type="entry name" value="EamA"/>
    <property type="match status" value="1"/>
</dbReference>